<evidence type="ECO:0000313" key="3">
    <source>
        <dbReference type="EMBL" id="TCM66983.1"/>
    </source>
</evidence>
<feature type="transmembrane region" description="Helical" evidence="1">
    <location>
        <begin position="247"/>
        <end position="268"/>
    </location>
</feature>
<gene>
    <name evidence="3" type="ORF">EC844_11024</name>
</gene>
<feature type="transmembrane region" description="Helical" evidence="1">
    <location>
        <begin position="154"/>
        <end position="172"/>
    </location>
</feature>
<dbReference type="Pfam" id="PF00892">
    <property type="entry name" value="EamA"/>
    <property type="match status" value="1"/>
</dbReference>
<keyword evidence="1" id="KW-0812">Transmembrane</keyword>
<evidence type="ECO:0000259" key="2">
    <source>
        <dbReference type="Pfam" id="PF00892"/>
    </source>
</evidence>
<keyword evidence="4" id="KW-1185">Reference proteome</keyword>
<protein>
    <submittedName>
        <fullName evidence="3">EamA-like transporter family protein</fullName>
    </submittedName>
</protein>
<proteinExistence type="predicted"/>
<dbReference type="SUPFAM" id="SSF103481">
    <property type="entry name" value="Multidrug resistance efflux transporter EmrE"/>
    <property type="match status" value="2"/>
</dbReference>
<evidence type="ECO:0000256" key="1">
    <source>
        <dbReference type="SAM" id="Phobius"/>
    </source>
</evidence>
<feature type="transmembrane region" description="Helical" evidence="1">
    <location>
        <begin position="28"/>
        <end position="47"/>
    </location>
</feature>
<feature type="transmembrane region" description="Helical" evidence="1">
    <location>
        <begin position="184"/>
        <end position="207"/>
    </location>
</feature>
<dbReference type="Proteomes" id="UP000294963">
    <property type="component" value="Unassembled WGS sequence"/>
</dbReference>
<feature type="transmembrane region" description="Helical" evidence="1">
    <location>
        <begin position="92"/>
        <end position="109"/>
    </location>
</feature>
<dbReference type="OrthoDB" id="1524053at2"/>
<feature type="transmembrane region" description="Helical" evidence="1">
    <location>
        <begin position="59"/>
        <end position="80"/>
    </location>
</feature>
<comment type="caution">
    <text evidence="3">The sequence shown here is derived from an EMBL/GenBank/DDBJ whole genome shotgun (WGS) entry which is preliminary data.</text>
</comment>
<feature type="domain" description="EamA" evidence="2">
    <location>
        <begin position="3"/>
        <end position="132"/>
    </location>
</feature>
<dbReference type="AlphaFoldDB" id="A0A4R1Y4I2"/>
<dbReference type="InterPro" id="IPR037185">
    <property type="entry name" value="EmrE-like"/>
</dbReference>
<reference evidence="3 4" key="1">
    <citation type="submission" date="2019-03" db="EMBL/GenBank/DDBJ databases">
        <title>Genomic analyses of the natural microbiome of Caenorhabditis elegans.</title>
        <authorList>
            <person name="Samuel B."/>
        </authorList>
    </citation>
    <scope>NUCLEOTIDE SEQUENCE [LARGE SCALE GENOMIC DNA]</scope>
    <source>
        <strain evidence="3 4">JUb89</strain>
    </source>
</reference>
<feature type="transmembrane region" description="Helical" evidence="1">
    <location>
        <begin position="115"/>
        <end position="133"/>
    </location>
</feature>
<dbReference type="EMBL" id="SLVJ01000010">
    <property type="protein sequence ID" value="TCM66983.1"/>
    <property type="molecule type" value="Genomic_DNA"/>
</dbReference>
<keyword evidence="1" id="KW-1133">Transmembrane helix</keyword>
<dbReference type="InterPro" id="IPR000620">
    <property type="entry name" value="EamA_dom"/>
</dbReference>
<feature type="transmembrane region" description="Helical" evidence="1">
    <location>
        <begin position="275"/>
        <end position="293"/>
    </location>
</feature>
<keyword evidence="1" id="KW-0472">Membrane</keyword>
<name>A0A4R1Y4I2_ACICA</name>
<sequence>MHLIFAAALCSVLVSILLKRYKSQGLDVLQIITWNYVVASLLCFIWFKPDLAHISVSTTPWWIIILLAMLLPSIFLCLGKSLQSAGIVKTEIAQRLSVVLSVLAAYLFFQEQFSSLKILGLVLGLAAVCCLILPQAVSADQAIATHPAKQGNSFIASGNGYLLAVWCGYAMVDILLKYTSSLGLQFAVTLNLSFILALLFSLILVLLRKTQWNIQAMWAGLMIGAFNFANIALYVKAHQWLKDSPAVVFAGMNILVVLLGAIAGVVIFKEYFGKKLILSLLLGLAGVLCLAFSL</sequence>
<feature type="transmembrane region" description="Helical" evidence="1">
    <location>
        <begin position="216"/>
        <end position="235"/>
    </location>
</feature>
<organism evidence="3 4">
    <name type="scientific">Acinetobacter calcoaceticus</name>
    <dbReference type="NCBI Taxonomy" id="471"/>
    <lineage>
        <taxon>Bacteria</taxon>
        <taxon>Pseudomonadati</taxon>
        <taxon>Pseudomonadota</taxon>
        <taxon>Gammaproteobacteria</taxon>
        <taxon>Moraxellales</taxon>
        <taxon>Moraxellaceae</taxon>
        <taxon>Acinetobacter</taxon>
        <taxon>Acinetobacter calcoaceticus/baumannii complex</taxon>
    </lineage>
</organism>
<accession>A0A4R1Y4I2</accession>
<evidence type="ECO:0000313" key="4">
    <source>
        <dbReference type="Proteomes" id="UP000294963"/>
    </source>
</evidence>
<dbReference type="GO" id="GO:0016020">
    <property type="term" value="C:membrane"/>
    <property type="evidence" value="ECO:0007669"/>
    <property type="project" value="InterPro"/>
</dbReference>